<comment type="pathway">
    <text evidence="7">Carbohydrate biosynthesis.</text>
</comment>
<dbReference type="AlphaFoldDB" id="A0AAD5XPW1"/>
<organism evidence="11 12">
    <name type="scientific">Geranomyces variabilis</name>
    <dbReference type="NCBI Taxonomy" id="109894"/>
    <lineage>
        <taxon>Eukaryota</taxon>
        <taxon>Fungi</taxon>
        <taxon>Fungi incertae sedis</taxon>
        <taxon>Chytridiomycota</taxon>
        <taxon>Chytridiomycota incertae sedis</taxon>
        <taxon>Chytridiomycetes</taxon>
        <taxon>Spizellomycetales</taxon>
        <taxon>Powellomycetaceae</taxon>
        <taxon>Geranomyces</taxon>
    </lineage>
</organism>
<accession>A0AAD5XPW1</accession>
<dbReference type="Proteomes" id="UP001212152">
    <property type="component" value="Unassembled WGS sequence"/>
</dbReference>
<comment type="similarity">
    <text evidence="1">In the N-terminal section; belongs to the glycosyltransferase 20 family.</text>
</comment>
<comment type="caution">
    <text evidence="11">The sequence shown here is derived from an EMBL/GenBank/DDBJ whole genome shotgun (WGS) entry which is preliminary data.</text>
</comment>
<dbReference type="NCBIfam" id="TIGR02400">
    <property type="entry name" value="trehalose_OtsA"/>
    <property type="match status" value="1"/>
</dbReference>
<dbReference type="PANTHER" id="PTHR10788">
    <property type="entry name" value="TREHALOSE-6-PHOSPHATE SYNTHASE"/>
    <property type="match status" value="1"/>
</dbReference>
<dbReference type="Gene3D" id="3.40.50.2000">
    <property type="entry name" value="Glycogen Phosphorylase B"/>
    <property type="match status" value="2"/>
</dbReference>
<dbReference type="SUPFAM" id="SSF56784">
    <property type="entry name" value="HAD-like"/>
    <property type="match status" value="1"/>
</dbReference>
<dbReference type="EMBL" id="JADGJQ010000068">
    <property type="protein sequence ID" value="KAJ3173875.1"/>
    <property type="molecule type" value="Genomic_DNA"/>
</dbReference>
<reference evidence="11" key="1">
    <citation type="submission" date="2020-05" db="EMBL/GenBank/DDBJ databases">
        <title>Phylogenomic resolution of chytrid fungi.</title>
        <authorList>
            <person name="Stajich J.E."/>
            <person name="Amses K."/>
            <person name="Simmons R."/>
            <person name="Seto K."/>
            <person name="Myers J."/>
            <person name="Bonds A."/>
            <person name="Quandt C.A."/>
            <person name="Barry K."/>
            <person name="Liu P."/>
            <person name="Grigoriev I."/>
            <person name="Longcore J.E."/>
            <person name="James T.Y."/>
        </authorList>
    </citation>
    <scope>NUCLEOTIDE SEQUENCE</scope>
    <source>
        <strain evidence="11">JEL0379</strain>
    </source>
</reference>
<dbReference type="CDD" id="cd01627">
    <property type="entry name" value="HAD_TPP"/>
    <property type="match status" value="1"/>
</dbReference>
<sequence>MAAAAASDASAPASASSPMSSSGKMSRLIVISNRLPVTIKPAADGKEGWNFTMSSGGLVSALSGLAKEMKFTWIGWPGLDVPKDQQAKMKEQLLEQHSCAPVFISDEVADMHYNGFSNSILWPLFHYHPGEINFNEEHWDAYQQVNQAFADEVAEMTNDGDIIWVQDYHLMLLPTMLRERLLERNKKDVKIGFFLHTPFPSSEIYRILPVRKQVLLGVLNCDLLGFHTYDYARHFMSSCTRILGLHTMPNGVEFEGRVVHVGTFPIGIDTDKFAEGLKTEKILQRIQQLKDKFKGVKLIVGVDRLDYIKGVPQKLHALELFLSQHPEWIEKVVLVQVAVPSRQDVEEYQNLQRVVNELVGRINGRFGTIDYAPIHFMHRSVQFDELVALYAVADACLVSSTRDGMNLVSYEYIVSQQDRHGVLILSEFAGAAQSLNGSIIVNPWNTAELSQAIHDAVTMPDDLRKANHQKLYRYVTKYTAAYWGLTFVKELQRVTEQYAPQNLPKLSFNSVVEKFTKSTRRKIIFLDYDGTLTTTHKLPEFAKPSSAVLDSLKRLTSMPDVYVYILSGRSRMHLDLWFAETGVGLSAEHGCFYKHPQKLGEDFADPDAEDGDEDGVADAAGSTTAVAGATATTTGGGNGGNGGNGGKGAEIFRRRSNNGWLALVDQVDSSWRDTIRPLFQHYTERTPGSFIEEKEINLTWHYRNADPEFGGWQSAELQINLEKILSHMPVSIILGNKTLELRPSMVDKATAARAILKDLSAPKECDYCLCVGDGKTDEVVFQLLQHEFESKKEQLITATVGKKQTEAEFYVETVKEVERLIGRLVSKA</sequence>
<evidence type="ECO:0000313" key="11">
    <source>
        <dbReference type="EMBL" id="KAJ3173875.1"/>
    </source>
</evidence>
<feature type="compositionally biased region" description="Acidic residues" evidence="10">
    <location>
        <begin position="602"/>
        <end position="616"/>
    </location>
</feature>
<dbReference type="InterPro" id="IPR012766">
    <property type="entry name" value="Trehalose_OtsA"/>
</dbReference>
<evidence type="ECO:0000256" key="7">
    <source>
        <dbReference type="ARBA" id="ARBA00024331"/>
    </source>
</evidence>
<name>A0AAD5XPW1_9FUNG</name>
<gene>
    <name evidence="11" type="primary">TPS1</name>
    <name evidence="11" type="ORF">HDU87_007285</name>
</gene>
<dbReference type="FunFam" id="3.40.50.2000:FF:000007">
    <property type="entry name" value="Trehalose-6-phosphate synthase"/>
    <property type="match status" value="1"/>
</dbReference>
<dbReference type="FunFam" id="3.40.50.1000:FF:000052">
    <property type="entry name" value="Alpha,alpha-trehalose-phosphate synthase [UDP-forming] 6"/>
    <property type="match status" value="1"/>
</dbReference>
<dbReference type="Pfam" id="PF02358">
    <property type="entry name" value="Trehalose_PPase"/>
    <property type="match status" value="2"/>
</dbReference>
<evidence type="ECO:0000256" key="10">
    <source>
        <dbReference type="SAM" id="MobiDB-lite"/>
    </source>
</evidence>
<dbReference type="GO" id="GO:0005829">
    <property type="term" value="C:cytosol"/>
    <property type="evidence" value="ECO:0007669"/>
    <property type="project" value="TreeGrafter"/>
</dbReference>
<feature type="compositionally biased region" description="Gly residues" evidence="10">
    <location>
        <begin position="634"/>
        <end position="648"/>
    </location>
</feature>
<dbReference type="FunFam" id="3.40.50.2000:FF:000035">
    <property type="entry name" value="Trehalose-6-phosphate synthase"/>
    <property type="match status" value="1"/>
</dbReference>
<dbReference type="GO" id="GO:0005946">
    <property type="term" value="C:alpha,alpha-trehalose-phosphate synthase complex (UDP-forming)"/>
    <property type="evidence" value="ECO:0007669"/>
    <property type="project" value="TreeGrafter"/>
</dbReference>
<comment type="similarity">
    <text evidence="2">In the C-terminal section; belongs to the trehalose phosphatase family.</text>
</comment>
<keyword evidence="5" id="KW-0328">Glycosyltransferase</keyword>
<dbReference type="GO" id="GO:0005992">
    <property type="term" value="P:trehalose biosynthetic process"/>
    <property type="evidence" value="ECO:0007669"/>
    <property type="project" value="InterPro"/>
</dbReference>
<protein>
    <recommendedName>
        <fullName evidence="4">alpha,alpha-trehalose-phosphate synthase (UDP-forming)</fullName>
        <ecNumber evidence="4">2.4.1.15</ecNumber>
    </recommendedName>
    <alternativeName>
        <fullName evidence="8">UDP-glucose-glucosephosphate glucosyltransferase</fullName>
    </alternativeName>
</protein>
<dbReference type="EC" id="2.4.1.15" evidence="4"/>
<feature type="compositionally biased region" description="Low complexity" evidence="10">
    <location>
        <begin position="617"/>
        <end position="633"/>
    </location>
</feature>
<evidence type="ECO:0000256" key="6">
    <source>
        <dbReference type="ARBA" id="ARBA00022679"/>
    </source>
</evidence>
<feature type="region of interest" description="Disordered" evidence="10">
    <location>
        <begin position="1"/>
        <end position="22"/>
    </location>
</feature>
<dbReference type="CDD" id="cd03788">
    <property type="entry name" value="GT20_TPS"/>
    <property type="match status" value="1"/>
</dbReference>
<dbReference type="InterPro" id="IPR003337">
    <property type="entry name" value="Trehalose_PPase"/>
</dbReference>
<keyword evidence="12" id="KW-1185">Reference proteome</keyword>
<evidence type="ECO:0000256" key="9">
    <source>
        <dbReference type="ARBA" id="ARBA00048039"/>
    </source>
</evidence>
<dbReference type="NCBIfam" id="TIGR00685">
    <property type="entry name" value="T6PP"/>
    <property type="match status" value="1"/>
</dbReference>
<evidence type="ECO:0000256" key="4">
    <source>
        <dbReference type="ARBA" id="ARBA00012538"/>
    </source>
</evidence>
<evidence type="ECO:0000256" key="8">
    <source>
        <dbReference type="ARBA" id="ARBA00029654"/>
    </source>
</evidence>
<evidence type="ECO:0000256" key="2">
    <source>
        <dbReference type="ARBA" id="ARBA00006330"/>
    </source>
</evidence>
<evidence type="ECO:0000256" key="5">
    <source>
        <dbReference type="ARBA" id="ARBA00022676"/>
    </source>
</evidence>
<dbReference type="Pfam" id="PF00982">
    <property type="entry name" value="Glyco_transf_20"/>
    <property type="match status" value="1"/>
</dbReference>
<dbReference type="InterPro" id="IPR036412">
    <property type="entry name" value="HAD-like_sf"/>
</dbReference>
<comment type="catalytic activity">
    <reaction evidence="9">
        <text>D-glucose 6-phosphate + UDP-alpha-D-glucose = alpha,alpha-trehalose 6-phosphate + UDP + H(+)</text>
        <dbReference type="Rhea" id="RHEA:18889"/>
        <dbReference type="ChEBI" id="CHEBI:15378"/>
        <dbReference type="ChEBI" id="CHEBI:58223"/>
        <dbReference type="ChEBI" id="CHEBI:58429"/>
        <dbReference type="ChEBI" id="CHEBI:58885"/>
        <dbReference type="ChEBI" id="CHEBI:61548"/>
        <dbReference type="EC" id="2.4.1.15"/>
    </reaction>
</comment>
<dbReference type="InterPro" id="IPR001830">
    <property type="entry name" value="Glyco_trans_20"/>
</dbReference>
<dbReference type="SUPFAM" id="SSF53756">
    <property type="entry name" value="UDP-Glycosyltransferase/glycogen phosphorylase"/>
    <property type="match status" value="1"/>
</dbReference>
<dbReference type="InterPro" id="IPR023214">
    <property type="entry name" value="HAD_sf"/>
</dbReference>
<evidence type="ECO:0000256" key="1">
    <source>
        <dbReference type="ARBA" id="ARBA00005409"/>
    </source>
</evidence>
<evidence type="ECO:0000256" key="3">
    <source>
        <dbReference type="ARBA" id="ARBA00008799"/>
    </source>
</evidence>
<comment type="similarity">
    <text evidence="3">Belongs to the glycosyltransferase 20 family.</text>
</comment>
<feature type="region of interest" description="Disordered" evidence="10">
    <location>
        <begin position="602"/>
        <end position="649"/>
    </location>
</feature>
<evidence type="ECO:0000313" key="12">
    <source>
        <dbReference type="Proteomes" id="UP001212152"/>
    </source>
</evidence>
<keyword evidence="6" id="KW-0808">Transferase</keyword>
<dbReference type="GO" id="GO:0004805">
    <property type="term" value="F:trehalose-phosphatase activity"/>
    <property type="evidence" value="ECO:0007669"/>
    <property type="project" value="TreeGrafter"/>
</dbReference>
<dbReference type="GO" id="GO:0003825">
    <property type="term" value="F:alpha,alpha-trehalose-phosphate synthase (UDP-forming) activity"/>
    <property type="evidence" value="ECO:0007669"/>
    <property type="project" value="UniProtKB-EC"/>
</dbReference>
<dbReference type="PANTHER" id="PTHR10788:SF106">
    <property type="entry name" value="BCDNA.GH08860"/>
    <property type="match status" value="1"/>
</dbReference>
<dbReference type="NCBIfam" id="NF011071">
    <property type="entry name" value="PRK14501.1"/>
    <property type="match status" value="1"/>
</dbReference>
<dbReference type="Gene3D" id="3.40.50.1000">
    <property type="entry name" value="HAD superfamily/HAD-like"/>
    <property type="match status" value="2"/>
</dbReference>
<proteinExistence type="inferred from homology"/>